<evidence type="ECO:0000313" key="4">
    <source>
        <dbReference type="EMBL" id="OGG12141.1"/>
    </source>
</evidence>
<dbReference type="InterPro" id="IPR016181">
    <property type="entry name" value="Acyl_CoA_acyltransferase"/>
</dbReference>
<evidence type="ECO:0000259" key="3">
    <source>
        <dbReference type="PROSITE" id="PS51186"/>
    </source>
</evidence>
<dbReference type="PROSITE" id="PS51186">
    <property type="entry name" value="GNAT"/>
    <property type="match status" value="1"/>
</dbReference>
<dbReference type="InterPro" id="IPR000182">
    <property type="entry name" value="GNAT_dom"/>
</dbReference>
<evidence type="ECO:0000256" key="2">
    <source>
        <dbReference type="ARBA" id="ARBA00023315"/>
    </source>
</evidence>
<dbReference type="STRING" id="1798370.A2Z00_03075"/>
<dbReference type="GO" id="GO:0016747">
    <property type="term" value="F:acyltransferase activity, transferring groups other than amino-acyl groups"/>
    <property type="evidence" value="ECO:0007669"/>
    <property type="project" value="InterPro"/>
</dbReference>
<sequence>MNVTIRKAVREDLPALLTINYSSFEANASYDPYINMDWVHTEDAKKHVLDVITKEGHYALIAEADTKPVGFLFLSPKQYSYRKVKMIELDMLAVLPEYRSGGVGKKLLDEAKRWARKHGYQTLYVSSYLKNERAVNFYKREGFMPIDISLEFSF</sequence>
<organism evidence="4 5">
    <name type="scientific">Candidatus Gottesmanbacteria bacterium RBG_13_45_10</name>
    <dbReference type="NCBI Taxonomy" id="1798370"/>
    <lineage>
        <taxon>Bacteria</taxon>
        <taxon>Candidatus Gottesmaniibacteriota</taxon>
    </lineage>
</organism>
<dbReference type="InterPro" id="IPR050832">
    <property type="entry name" value="Bact_Acetyltransf"/>
</dbReference>
<accession>A0A1F5ZIB5</accession>
<dbReference type="PANTHER" id="PTHR43877:SF2">
    <property type="entry name" value="AMINOALKYLPHOSPHONATE N-ACETYLTRANSFERASE-RELATED"/>
    <property type="match status" value="1"/>
</dbReference>
<evidence type="ECO:0000256" key="1">
    <source>
        <dbReference type="ARBA" id="ARBA00022679"/>
    </source>
</evidence>
<comment type="caution">
    <text evidence="4">The sequence shown here is derived from an EMBL/GenBank/DDBJ whole genome shotgun (WGS) entry which is preliminary data.</text>
</comment>
<keyword evidence="2" id="KW-0012">Acyltransferase</keyword>
<feature type="domain" description="N-acetyltransferase" evidence="3">
    <location>
        <begin position="3"/>
        <end position="154"/>
    </location>
</feature>
<protein>
    <recommendedName>
        <fullName evidence="3">N-acetyltransferase domain-containing protein</fullName>
    </recommendedName>
</protein>
<dbReference type="Proteomes" id="UP000177268">
    <property type="component" value="Unassembled WGS sequence"/>
</dbReference>
<dbReference type="Pfam" id="PF00583">
    <property type="entry name" value="Acetyltransf_1"/>
    <property type="match status" value="1"/>
</dbReference>
<dbReference type="CDD" id="cd04301">
    <property type="entry name" value="NAT_SF"/>
    <property type="match status" value="1"/>
</dbReference>
<dbReference type="EMBL" id="MFIZ01000003">
    <property type="protein sequence ID" value="OGG12141.1"/>
    <property type="molecule type" value="Genomic_DNA"/>
</dbReference>
<dbReference type="SUPFAM" id="SSF55729">
    <property type="entry name" value="Acyl-CoA N-acyltransferases (Nat)"/>
    <property type="match status" value="1"/>
</dbReference>
<evidence type="ECO:0000313" key="5">
    <source>
        <dbReference type="Proteomes" id="UP000177268"/>
    </source>
</evidence>
<reference evidence="4 5" key="1">
    <citation type="journal article" date="2016" name="Nat. Commun.">
        <title>Thousands of microbial genomes shed light on interconnected biogeochemical processes in an aquifer system.</title>
        <authorList>
            <person name="Anantharaman K."/>
            <person name="Brown C.T."/>
            <person name="Hug L.A."/>
            <person name="Sharon I."/>
            <person name="Castelle C.J."/>
            <person name="Probst A.J."/>
            <person name="Thomas B.C."/>
            <person name="Singh A."/>
            <person name="Wilkins M.J."/>
            <person name="Karaoz U."/>
            <person name="Brodie E.L."/>
            <person name="Williams K.H."/>
            <person name="Hubbard S.S."/>
            <person name="Banfield J.F."/>
        </authorList>
    </citation>
    <scope>NUCLEOTIDE SEQUENCE [LARGE SCALE GENOMIC DNA]</scope>
</reference>
<dbReference type="PANTHER" id="PTHR43877">
    <property type="entry name" value="AMINOALKYLPHOSPHONATE N-ACETYLTRANSFERASE-RELATED-RELATED"/>
    <property type="match status" value="1"/>
</dbReference>
<dbReference type="Gene3D" id="3.40.630.30">
    <property type="match status" value="1"/>
</dbReference>
<dbReference type="AlphaFoldDB" id="A0A1F5ZIB5"/>
<name>A0A1F5ZIB5_9BACT</name>
<keyword evidence="1" id="KW-0808">Transferase</keyword>
<proteinExistence type="predicted"/>
<gene>
    <name evidence="4" type="ORF">A2Z00_03075</name>
</gene>